<gene>
    <name evidence="8" type="ORF">HZZ05_00780</name>
</gene>
<dbReference type="Gene3D" id="1.20.1720.10">
    <property type="entry name" value="Multidrug resistance protein D"/>
    <property type="match status" value="1"/>
</dbReference>
<feature type="transmembrane region" description="Helical" evidence="6">
    <location>
        <begin position="337"/>
        <end position="358"/>
    </location>
</feature>
<evidence type="ECO:0000313" key="9">
    <source>
        <dbReference type="Proteomes" id="UP000572528"/>
    </source>
</evidence>
<keyword evidence="3 6" id="KW-1133">Transmembrane helix</keyword>
<evidence type="ECO:0000256" key="6">
    <source>
        <dbReference type="SAM" id="Phobius"/>
    </source>
</evidence>
<dbReference type="InterPro" id="IPR020846">
    <property type="entry name" value="MFS_dom"/>
</dbReference>
<comment type="subcellular location">
    <subcellularLocation>
        <location evidence="1">Cell membrane</location>
        <topology evidence="1">Multi-pass membrane protein</topology>
    </subcellularLocation>
</comment>
<feature type="transmembrane region" description="Helical" evidence="6">
    <location>
        <begin position="449"/>
        <end position="467"/>
    </location>
</feature>
<evidence type="ECO:0000256" key="1">
    <source>
        <dbReference type="ARBA" id="ARBA00004651"/>
    </source>
</evidence>
<feature type="transmembrane region" description="Helical" evidence="6">
    <location>
        <begin position="263"/>
        <end position="281"/>
    </location>
</feature>
<feature type="compositionally biased region" description="Low complexity" evidence="5">
    <location>
        <begin position="199"/>
        <end position="210"/>
    </location>
</feature>
<feature type="transmembrane region" description="Helical" evidence="6">
    <location>
        <begin position="370"/>
        <end position="392"/>
    </location>
</feature>
<protein>
    <submittedName>
        <fullName evidence="8">MFS transporter</fullName>
    </submittedName>
</protein>
<evidence type="ECO:0000259" key="7">
    <source>
        <dbReference type="PROSITE" id="PS50850"/>
    </source>
</evidence>
<dbReference type="GO" id="GO:0005886">
    <property type="term" value="C:plasma membrane"/>
    <property type="evidence" value="ECO:0007669"/>
    <property type="project" value="UniProtKB-SubCell"/>
</dbReference>
<dbReference type="SUPFAM" id="SSF103473">
    <property type="entry name" value="MFS general substrate transporter"/>
    <property type="match status" value="2"/>
</dbReference>
<organism evidence="8 9">
    <name type="scientific">Actinomyces bowdenii</name>
    <dbReference type="NCBI Taxonomy" id="131109"/>
    <lineage>
        <taxon>Bacteria</taxon>
        <taxon>Bacillati</taxon>
        <taxon>Actinomycetota</taxon>
        <taxon>Actinomycetes</taxon>
        <taxon>Actinomycetales</taxon>
        <taxon>Actinomycetaceae</taxon>
        <taxon>Actinomyces</taxon>
    </lineage>
</organism>
<dbReference type="Gene3D" id="1.20.1250.20">
    <property type="entry name" value="MFS general substrate transporter like domains"/>
    <property type="match status" value="1"/>
</dbReference>
<evidence type="ECO:0000256" key="5">
    <source>
        <dbReference type="SAM" id="MobiDB-lite"/>
    </source>
</evidence>
<evidence type="ECO:0000256" key="3">
    <source>
        <dbReference type="ARBA" id="ARBA00022989"/>
    </source>
</evidence>
<dbReference type="EMBL" id="JACBXV010000004">
    <property type="protein sequence ID" value="NYS68086.1"/>
    <property type="molecule type" value="Genomic_DNA"/>
</dbReference>
<feature type="transmembrane region" description="Helical" evidence="6">
    <location>
        <begin position="239"/>
        <end position="257"/>
    </location>
</feature>
<name>A0A853EJR1_9ACTO</name>
<dbReference type="PROSITE" id="PS50850">
    <property type="entry name" value="MFS"/>
    <property type="match status" value="1"/>
</dbReference>
<evidence type="ECO:0000256" key="4">
    <source>
        <dbReference type="ARBA" id="ARBA00023136"/>
    </source>
</evidence>
<dbReference type="CDD" id="cd17321">
    <property type="entry name" value="MFS_MMR_MDR_like"/>
    <property type="match status" value="1"/>
</dbReference>
<dbReference type="PANTHER" id="PTHR42718:SF39">
    <property type="entry name" value="ACTINORHODIN TRANSPORTER-RELATED"/>
    <property type="match status" value="1"/>
</dbReference>
<dbReference type="InterPro" id="IPR036259">
    <property type="entry name" value="MFS_trans_sf"/>
</dbReference>
<feature type="transmembrane region" description="Helical" evidence="6">
    <location>
        <begin position="398"/>
        <end position="416"/>
    </location>
</feature>
<dbReference type="PANTHER" id="PTHR42718">
    <property type="entry name" value="MAJOR FACILITATOR SUPERFAMILY MULTIDRUG TRANSPORTER MFSC"/>
    <property type="match status" value="1"/>
</dbReference>
<feature type="domain" description="Major facilitator superfamily (MFS) profile" evidence="7">
    <location>
        <begin position="8"/>
        <end position="499"/>
    </location>
</feature>
<accession>A0A853EJR1</accession>
<feature type="transmembrane region" description="Helical" evidence="6">
    <location>
        <begin position="132"/>
        <end position="156"/>
    </location>
</feature>
<feature type="region of interest" description="Disordered" evidence="5">
    <location>
        <begin position="195"/>
        <end position="223"/>
    </location>
</feature>
<dbReference type="GO" id="GO:0022857">
    <property type="term" value="F:transmembrane transporter activity"/>
    <property type="evidence" value="ECO:0007669"/>
    <property type="project" value="InterPro"/>
</dbReference>
<proteinExistence type="predicted"/>
<feature type="transmembrane region" description="Helical" evidence="6">
    <location>
        <begin position="100"/>
        <end position="120"/>
    </location>
</feature>
<evidence type="ECO:0000256" key="2">
    <source>
        <dbReference type="ARBA" id="ARBA00022692"/>
    </source>
</evidence>
<dbReference type="PRINTS" id="PR01036">
    <property type="entry name" value="TCRTETB"/>
</dbReference>
<feature type="transmembrane region" description="Helical" evidence="6">
    <location>
        <begin position="168"/>
        <end position="186"/>
    </location>
</feature>
<dbReference type="AlphaFoldDB" id="A0A853EJR1"/>
<feature type="transmembrane region" description="Helical" evidence="6">
    <location>
        <begin position="41"/>
        <end position="62"/>
    </location>
</feature>
<feature type="transmembrane region" description="Helical" evidence="6">
    <location>
        <begin position="473"/>
        <end position="493"/>
    </location>
</feature>
<feature type="transmembrane region" description="Helical" evidence="6">
    <location>
        <begin position="74"/>
        <end position="94"/>
    </location>
</feature>
<dbReference type="RefSeq" id="WP_179899431.1">
    <property type="nucleotide sequence ID" value="NZ_JACBXV010000004.1"/>
</dbReference>
<reference evidence="8 9" key="1">
    <citation type="submission" date="2020-07" db="EMBL/GenBank/DDBJ databases">
        <title>MOT database genomes.</title>
        <authorList>
            <person name="Joseph S."/>
            <person name="Aduse-Opoku J."/>
            <person name="Hashim A."/>
            <person name="Wade W."/>
            <person name="Curtis M."/>
        </authorList>
    </citation>
    <scope>NUCLEOTIDE SEQUENCE [LARGE SCALE GENOMIC DNA]</scope>
    <source>
        <strain evidence="8 9">WMus004</strain>
    </source>
</reference>
<dbReference type="InterPro" id="IPR011701">
    <property type="entry name" value="MFS"/>
</dbReference>
<keyword evidence="2 6" id="KW-0812">Transmembrane</keyword>
<comment type="caution">
    <text evidence="8">The sequence shown here is derived from an EMBL/GenBank/DDBJ whole genome shotgun (WGS) entry which is preliminary data.</text>
</comment>
<dbReference type="Pfam" id="PF07690">
    <property type="entry name" value="MFS_1"/>
    <property type="match status" value="1"/>
</dbReference>
<dbReference type="Proteomes" id="UP000572528">
    <property type="component" value="Unassembled WGS sequence"/>
</dbReference>
<evidence type="ECO:0000313" key="8">
    <source>
        <dbReference type="EMBL" id="NYS68086.1"/>
    </source>
</evidence>
<sequence>MSPGQRRLLAILLIPAFVSLLAVSSINVVLPAIGRDLGTGSGGLQLLVSGYALVFGVLLVPAGRAGDVLGRGRIFIVGLLVFGLGSLASGLAPNTISLNLARLLTGIGAGLFNPQVTGMIQQYFAGELRGRAYGLLGGIIGISVALGPILAGGLIGWLGPEWGWRSSFLINVPFALVGAWAAWRALPASAWGRRQRGEPASAGPADAPDTAADDGGRGSAAARPVQRPVRGRLPDLDPVGMLLLTLGTVLIMLPFTAAGHGGWIWSLLLVGLLVILAWAAWERRYAGRGRSPMVNLELFRIPSFAFGSLTIAIYFMGYTAVWLIVVQYVQTGLGLSALASGLISVPSALASGISSAAAGRRAARAGRAMVLWGMILGIIGMTASIGVVHLQASAGWSPWWMAVSLGILGIGQGMVVTPNQTLSLADVPVEHAGAAGGVMQTGQRIGTSIGIAMITGLAFAVAARRGWGTATQVGLALEVLIIALAAVVAAVDLRVSRAR</sequence>
<keyword evidence="4 6" id="KW-0472">Membrane</keyword>
<feature type="transmembrane region" description="Helical" evidence="6">
    <location>
        <begin position="301"/>
        <end position="325"/>
    </location>
</feature>